<dbReference type="InterPro" id="IPR038479">
    <property type="entry name" value="Transthyretin-like_sf"/>
</dbReference>
<dbReference type="PANTHER" id="PTHR21700">
    <property type="entry name" value="TRANSTHYRETIN-LIKE FAMILY PROTEIN-RELATED"/>
    <property type="match status" value="1"/>
</dbReference>
<proteinExistence type="inferred from homology"/>
<dbReference type="Gene3D" id="2.60.40.3330">
    <property type="match status" value="1"/>
</dbReference>
<reference evidence="5" key="1">
    <citation type="submission" date="2012-04" db="EMBL/GenBank/DDBJ databases">
        <title>The Genome Sequence of Loa loa.</title>
        <authorList>
            <consortium name="The Broad Institute Genome Sequencing Platform"/>
            <consortium name="Broad Institute Genome Sequencing Center for Infectious Disease"/>
            <person name="Nutman T.B."/>
            <person name="Fink D.L."/>
            <person name="Russ C."/>
            <person name="Young S."/>
            <person name="Zeng Q."/>
            <person name="Gargeya S."/>
            <person name="Alvarado L."/>
            <person name="Berlin A."/>
            <person name="Chapman S.B."/>
            <person name="Chen Z."/>
            <person name="Freedman E."/>
            <person name="Gellesch M."/>
            <person name="Goldberg J."/>
            <person name="Griggs A."/>
            <person name="Gujja S."/>
            <person name="Heilman E.R."/>
            <person name="Heiman D."/>
            <person name="Howarth C."/>
            <person name="Mehta T."/>
            <person name="Neiman D."/>
            <person name="Pearson M."/>
            <person name="Roberts A."/>
            <person name="Saif S."/>
            <person name="Shea T."/>
            <person name="Shenoy N."/>
            <person name="Sisk P."/>
            <person name="Stolte C."/>
            <person name="Sykes S."/>
            <person name="White J."/>
            <person name="Yandava C."/>
            <person name="Haas B."/>
            <person name="Henn M.R."/>
            <person name="Nusbaum C."/>
            <person name="Birren B."/>
        </authorList>
    </citation>
    <scope>NUCLEOTIDE SEQUENCE [LARGE SCALE GENOMIC DNA]</scope>
</reference>
<reference evidence="6" key="2">
    <citation type="submission" date="2016-11" db="UniProtKB">
        <authorList>
            <consortium name="WormBaseParasite"/>
        </authorList>
    </citation>
    <scope>IDENTIFICATION</scope>
</reference>
<comment type="similarity">
    <text evidence="2">Belongs to the nematode transthyretin-like family.</text>
</comment>
<organism evidence="5 6">
    <name type="scientific">Loa loa</name>
    <name type="common">Eye worm</name>
    <name type="synonym">Filaria loa</name>
    <dbReference type="NCBI Taxonomy" id="7209"/>
    <lineage>
        <taxon>Eukaryota</taxon>
        <taxon>Metazoa</taxon>
        <taxon>Ecdysozoa</taxon>
        <taxon>Nematoda</taxon>
        <taxon>Chromadorea</taxon>
        <taxon>Rhabditida</taxon>
        <taxon>Spirurina</taxon>
        <taxon>Spiruromorpha</taxon>
        <taxon>Filarioidea</taxon>
        <taxon>Onchocercidae</taxon>
        <taxon>Loa</taxon>
    </lineage>
</organism>
<evidence type="ECO:0000256" key="4">
    <source>
        <dbReference type="ARBA" id="ARBA00022729"/>
    </source>
</evidence>
<dbReference type="Proteomes" id="UP000095285">
    <property type="component" value="Unassembled WGS sequence"/>
</dbReference>
<evidence type="ECO:0000256" key="3">
    <source>
        <dbReference type="ARBA" id="ARBA00022525"/>
    </source>
</evidence>
<evidence type="ECO:0000313" key="6">
    <source>
        <dbReference type="WBParaSite" id="EN70_6029"/>
    </source>
</evidence>
<keyword evidence="4" id="KW-0732">Signal</keyword>
<keyword evidence="5" id="KW-1185">Reference proteome</keyword>
<keyword evidence="3" id="KW-0964">Secreted</keyword>
<dbReference type="AlphaFoldDB" id="A0A1I7VTB3"/>
<comment type="subcellular location">
    <subcellularLocation>
        <location evidence="1">Secreted</location>
    </subcellularLocation>
</comment>
<gene>
    <name evidence="6" type="primary">LOAG_05479</name>
</gene>
<dbReference type="InterPro" id="IPR001534">
    <property type="entry name" value="Transthyretin-like"/>
</dbReference>
<evidence type="ECO:0000256" key="2">
    <source>
        <dbReference type="ARBA" id="ARBA00010112"/>
    </source>
</evidence>
<dbReference type="GO" id="GO:0005576">
    <property type="term" value="C:extracellular region"/>
    <property type="evidence" value="ECO:0007669"/>
    <property type="project" value="UniProtKB-SubCell"/>
</dbReference>
<dbReference type="Pfam" id="PF01060">
    <property type="entry name" value="TTR-52"/>
    <property type="match status" value="1"/>
</dbReference>
<accession>A0A1I7VTB3</accession>
<sequence length="174" mass="20068">MEVTMYKQETMFQYSVLLFTLFHILSESSRILEMMQSIAIRGQLKCGQKNVVNTKVVLGIDIEFVDEQILAIARTNITGWFELKATIISADNVRPFLHVYISPSSGIKCRQRYKQLIPHEFITKYGRPELWYDAGIVDLQEVCVKLPDETSCLNKDDSSFEITESLEKDTNTLY</sequence>
<evidence type="ECO:0000313" key="5">
    <source>
        <dbReference type="Proteomes" id="UP000095285"/>
    </source>
</evidence>
<dbReference type="GO" id="GO:0009986">
    <property type="term" value="C:cell surface"/>
    <property type="evidence" value="ECO:0007669"/>
    <property type="project" value="InterPro"/>
</dbReference>
<dbReference type="InParanoid" id="A0A1I7VTB3"/>
<dbReference type="OrthoDB" id="5827029at2759"/>
<name>A0A1I7VTB3_LOALO</name>
<dbReference type="PANTHER" id="PTHR21700:SF3">
    <property type="entry name" value="TRANSTHYRETIN-LIKE PROTEIN 5"/>
    <property type="match status" value="1"/>
</dbReference>
<dbReference type="WBParaSite" id="EN70_6029">
    <property type="protein sequence ID" value="EN70_6029"/>
    <property type="gene ID" value="EN70_6029"/>
</dbReference>
<evidence type="ECO:0000256" key="1">
    <source>
        <dbReference type="ARBA" id="ARBA00004613"/>
    </source>
</evidence>
<protein>
    <submittedName>
        <fullName evidence="6">Transthyretin-like family protein</fullName>
    </submittedName>
</protein>